<reference evidence="3" key="1">
    <citation type="submission" date="2023-07" db="EMBL/GenBank/DDBJ databases">
        <title>30 novel species of actinomycetes from the DSMZ collection.</title>
        <authorList>
            <person name="Nouioui I."/>
        </authorList>
    </citation>
    <scope>NUCLEOTIDE SEQUENCE [LARGE SCALE GENOMIC DNA]</scope>
    <source>
        <strain evidence="3">DSM 41636</strain>
    </source>
</reference>
<dbReference type="EMBL" id="JAVRFA010000008">
    <property type="protein sequence ID" value="MDT0395084.1"/>
    <property type="molecule type" value="Genomic_DNA"/>
</dbReference>
<dbReference type="RefSeq" id="WP_311643110.1">
    <property type="nucleotide sequence ID" value="NZ_JAVRFA010000008.1"/>
</dbReference>
<feature type="transmembrane region" description="Helical" evidence="1">
    <location>
        <begin position="167"/>
        <end position="185"/>
    </location>
</feature>
<name>A0ABU2PVN0_9ACTN</name>
<keyword evidence="1" id="KW-0812">Transmembrane</keyword>
<sequence>MTAPIPRDLPDIPALPRTHPASAALYAPARAVVPLIRRPLAATYRLLLALLATAAVLTEILLGNAPRILSYFVIQSTVLLALVMLASAHRAWSARHPLPAALTGATLLYVVTASLVHHILVAPSTMTGDTSRLDSLAAHTLYTVLPVAAALDWLLLTPPARTHLRQATTWMLYPLAYLVFTLVRGELAPGYLYPFLDVARHGYRSVLANALLLGLACYALAVLLVALDHARPRPRKTGFRPRPPVG</sequence>
<organism evidence="2 3">
    <name type="scientific">Streptomyces edwardsiae</name>
    <dbReference type="NCBI Taxonomy" id="3075527"/>
    <lineage>
        <taxon>Bacteria</taxon>
        <taxon>Bacillati</taxon>
        <taxon>Actinomycetota</taxon>
        <taxon>Actinomycetes</taxon>
        <taxon>Kitasatosporales</taxon>
        <taxon>Streptomycetaceae</taxon>
        <taxon>Streptomyces</taxon>
    </lineage>
</organism>
<feature type="transmembrane region" description="Helical" evidence="1">
    <location>
        <begin position="136"/>
        <end position="155"/>
    </location>
</feature>
<evidence type="ECO:0000313" key="2">
    <source>
        <dbReference type="EMBL" id="MDT0395084.1"/>
    </source>
</evidence>
<accession>A0ABU2PVN0</accession>
<feature type="transmembrane region" description="Helical" evidence="1">
    <location>
        <begin position="68"/>
        <end position="86"/>
    </location>
</feature>
<keyword evidence="1" id="KW-1133">Transmembrane helix</keyword>
<proteinExistence type="predicted"/>
<keyword evidence="3" id="KW-1185">Reference proteome</keyword>
<feature type="transmembrane region" description="Helical" evidence="1">
    <location>
        <begin position="205"/>
        <end position="227"/>
    </location>
</feature>
<gene>
    <name evidence="2" type="ORF">RM705_10260</name>
</gene>
<dbReference type="InterPro" id="IPR049713">
    <property type="entry name" value="Pr6Pr-like"/>
</dbReference>
<feature type="transmembrane region" description="Helical" evidence="1">
    <location>
        <begin position="44"/>
        <end position="62"/>
    </location>
</feature>
<dbReference type="Proteomes" id="UP001183881">
    <property type="component" value="Unassembled WGS sequence"/>
</dbReference>
<evidence type="ECO:0000256" key="1">
    <source>
        <dbReference type="SAM" id="Phobius"/>
    </source>
</evidence>
<feature type="transmembrane region" description="Helical" evidence="1">
    <location>
        <begin position="98"/>
        <end position="116"/>
    </location>
</feature>
<evidence type="ECO:0000313" key="3">
    <source>
        <dbReference type="Proteomes" id="UP001183881"/>
    </source>
</evidence>
<dbReference type="NCBIfam" id="NF038065">
    <property type="entry name" value="Pr6Pr"/>
    <property type="match status" value="1"/>
</dbReference>
<keyword evidence="1" id="KW-0472">Membrane</keyword>
<comment type="caution">
    <text evidence="2">The sequence shown here is derived from an EMBL/GenBank/DDBJ whole genome shotgun (WGS) entry which is preliminary data.</text>
</comment>
<protein>
    <submittedName>
        <fullName evidence="2">Pr6Pr family membrane protein</fullName>
    </submittedName>
</protein>